<organism evidence="2 3">
    <name type="scientific">Flavihumibacter fluminis</name>
    <dbReference type="NCBI Taxonomy" id="2909236"/>
    <lineage>
        <taxon>Bacteria</taxon>
        <taxon>Pseudomonadati</taxon>
        <taxon>Bacteroidota</taxon>
        <taxon>Chitinophagia</taxon>
        <taxon>Chitinophagales</taxon>
        <taxon>Chitinophagaceae</taxon>
        <taxon>Flavihumibacter</taxon>
    </lineage>
</organism>
<accession>A0ABS9BJD1</accession>
<evidence type="ECO:0000313" key="3">
    <source>
        <dbReference type="Proteomes" id="UP001200145"/>
    </source>
</evidence>
<keyword evidence="3" id="KW-1185">Reference proteome</keyword>
<sequence length="231" mass="24274">MKKMILVMAVGAITTAVKAQDNKLYLKGGYNLANVTVTGDGAVDDARALSSFHAGLMVDLPIGAGLLSLQPGILYTGKGTKVENGKSTDASYFKATANPQYIEIPMNLVVNLPLADKESKFFVGAGPYAAMGIGGKNKVEGKVFGVGFKSEEKIEFSNDDPTTTGTEEGAGVGYMKRFDFGVNGTAGFAFKNVLLSINYGHGLTKINSGSDNGADDKLKNRVWSLSLGISL</sequence>
<reference evidence="2 3" key="1">
    <citation type="submission" date="2022-01" db="EMBL/GenBank/DDBJ databases">
        <title>Flavihumibacter sp. nov., isolated from sediment of a river.</title>
        <authorList>
            <person name="Liu H."/>
        </authorList>
    </citation>
    <scope>NUCLEOTIDE SEQUENCE [LARGE SCALE GENOMIC DNA]</scope>
    <source>
        <strain evidence="2 3">RY-1</strain>
    </source>
</reference>
<name>A0ABS9BJD1_9BACT</name>
<dbReference type="RefSeq" id="WP_234866690.1">
    <property type="nucleotide sequence ID" value="NZ_JAKEVY010000003.1"/>
</dbReference>
<gene>
    <name evidence="2" type="ORF">L0U88_13970</name>
</gene>
<evidence type="ECO:0000259" key="1">
    <source>
        <dbReference type="Pfam" id="PF13568"/>
    </source>
</evidence>
<dbReference type="InterPro" id="IPR025665">
    <property type="entry name" value="Beta-barrel_OMP_2"/>
</dbReference>
<comment type="caution">
    <text evidence="2">The sequence shown here is derived from an EMBL/GenBank/DDBJ whole genome shotgun (WGS) entry which is preliminary data.</text>
</comment>
<protein>
    <submittedName>
        <fullName evidence="2">PorT family protein</fullName>
    </submittedName>
</protein>
<proteinExistence type="predicted"/>
<evidence type="ECO:0000313" key="2">
    <source>
        <dbReference type="EMBL" id="MCF1715741.1"/>
    </source>
</evidence>
<dbReference type="Proteomes" id="UP001200145">
    <property type="component" value="Unassembled WGS sequence"/>
</dbReference>
<dbReference type="Pfam" id="PF13568">
    <property type="entry name" value="OMP_b-brl_2"/>
    <property type="match status" value="1"/>
</dbReference>
<dbReference type="EMBL" id="JAKEVY010000003">
    <property type="protein sequence ID" value="MCF1715741.1"/>
    <property type="molecule type" value="Genomic_DNA"/>
</dbReference>
<feature type="domain" description="Outer membrane protein beta-barrel" evidence="1">
    <location>
        <begin position="25"/>
        <end position="206"/>
    </location>
</feature>